<feature type="domain" description="Helicase ATP-binding" evidence="12">
    <location>
        <begin position="594"/>
        <end position="782"/>
    </location>
</feature>
<feature type="domain" description="Helicase C-terminal" evidence="13">
    <location>
        <begin position="1054"/>
        <end position="1213"/>
    </location>
</feature>
<evidence type="ECO:0000256" key="4">
    <source>
        <dbReference type="ARBA" id="ARBA00022771"/>
    </source>
</evidence>
<dbReference type="PROSITE" id="PS51192">
    <property type="entry name" value="HELICASE_ATP_BIND_1"/>
    <property type="match status" value="1"/>
</dbReference>
<dbReference type="InterPro" id="IPR049730">
    <property type="entry name" value="SNF2/RAD54-like_C"/>
</dbReference>
<evidence type="ECO:0000256" key="6">
    <source>
        <dbReference type="ARBA" id="ARBA00022806"/>
    </source>
</evidence>
<evidence type="ECO:0000256" key="2">
    <source>
        <dbReference type="ARBA" id="ARBA00022723"/>
    </source>
</evidence>
<dbReference type="Pfam" id="PF00097">
    <property type="entry name" value="zf-C3HC4"/>
    <property type="match status" value="1"/>
</dbReference>
<comment type="similarity">
    <text evidence="1">Belongs to the SNF2/RAD54 helicase family.</text>
</comment>
<evidence type="ECO:0000256" key="3">
    <source>
        <dbReference type="ARBA" id="ARBA00022741"/>
    </source>
</evidence>
<dbReference type="InterPro" id="IPR017907">
    <property type="entry name" value="Znf_RING_CS"/>
</dbReference>
<evidence type="ECO:0000313" key="15">
    <source>
        <dbReference type="Proteomes" id="UP000726737"/>
    </source>
</evidence>
<feature type="region of interest" description="Disordered" evidence="10">
    <location>
        <begin position="1006"/>
        <end position="1037"/>
    </location>
</feature>
<dbReference type="GO" id="GO:0000724">
    <property type="term" value="P:double-strand break repair via homologous recombination"/>
    <property type="evidence" value="ECO:0007669"/>
    <property type="project" value="TreeGrafter"/>
</dbReference>
<keyword evidence="3" id="KW-0547">Nucleotide-binding</keyword>
<accession>A0A9P6U2T2</accession>
<evidence type="ECO:0000256" key="9">
    <source>
        <dbReference type="PROSITE-ProRule" id="PRU00175"/>
    </source>
</evidence>
<keyword evidence="15" id="KW-1185">Reference proteome</keyword>
<dbReference type="Pfam" id="PF00271">
    <property type="entry name" value="Helicase_C"/>
    <property type="match status" value="1"/>
</dbReference>
<dbReference type="InterPro" id="IPR001650">
    <property type="entry name" value="Helicase_C-like"/>
</dbReference>
<proteinExistence type="inferred from homology"/>
<dbReference type="GO" id="GO:0004386">
    <property type="term" value="F:helicase activity"/>
    <property type="evidence" value="ECO:0007669"/>
    <property type="project" value="UniProtKB-KW"/>
</dbReference>
<feature type="compositionally biased region" description="Low complexity" evidence="10">
    <location>
        <begin position="217"/>
        <end position="245"/>
    </location>
</feature>
<organism evidence="14 15">
    <name type="scientific">Mortierella polycephala</name>
    <dbReference type="NCBI Taxonomy" id="41804"/>
    <lineage>
        <taxon>Eukaryota</taxon>
        <taxon>Fungi</taxon>
        <taxon>Fungi incertae sedis</taxon>
        <taxon>Mucoromycota</taxon>
        <taxon>Mortierellomycotina</taxon>
        <taxon>Mortierellomycetes</taxon>
        <taxon>Mortierellales</taxon>
        <taxon>Mortierellaceae</taxon>
        <taxon>Mortierella</taxon>
    </lineage>
</organism>
<dbReference type="AlphaFoldDB" id="A0A9P6U2T2"/>
<evidence type="ECO:0000259" key="13">
    <source>
        <dbReference type="PROSITE" id="PS51194"/>
    </source>
</evidence>
<feature type="compositionally biased region" description="Low complexity" evidence="10">
    <location>
        <begin position="127"/>
        <end position="136"/>
    </location>
</feature>
<keyword evidence="8" id="KW-0067">ATP-binding</keyword>
<keyword evidence="7" id="KW-0862">Zinc</keyword>
<feature type="region of interest" description="Disordered" evidence="10">
    <location>
        <begin position="99"/>
        <end position="137"/>
    </location>
</feature>
<feature type="region of interest" description="Disordered" evidence="10">
    <location>
        <begin position="184"/>
        <end position="203"/>
    </location>
</feature>
<evidence type="ECO:0000259" key="11">
    <source>
        <dbReference type="PROSITE" id="PS50089"/>
    </source>
</evidence>
<dbReference type="InterPro" id="IPR050628">
    <property type="entry name" value="SNF2_RAD54_helicase_TF"/>
</dbReference>
<dbReference type="GO" id="GO:0005634">
    <property type="term" value="C:nucleus"/>
    <property type="evidence" value="ECO:0007669"/>
    <property type="project" value="TreeGrafter"/>
</dbReference>
<dbReference type="PROSITE" id="PS50089">
    <property type="entry name" value="ZF_RING_2"/>
    <property type="match status" value="1"/>
</dbReference>
<evidence type="ECO:0000256" key="5">
    <source>
        <dbReference type="ARBA" id="ARBA00022801"/>
    </source>
</evidence>
<dbReference type="GO" id="GO:0005524">
    <property type="term" value="F:ATP binding"/>
    <property type="evidence" value="ECO:0007669"/>
    <property type="project" value="UniProtKB-KW"/>
</dbReference>
<dbReference type="PROSITE" id="PS51194">
    <property type="entry name" value="HELICASE_CTER"/>
    <property type="match status" value="1"/>
</dbReference>
<keyword evidence="4 9" id="KW-0863">Zinc-finger</keyword>
<dbReference type="InterPro" id="IPR014001">
    <property type="entry name" value="Helicase_ATP-bd"/>
</dbReference>
<dbReference type="InterPro" id="IPR027417">
    <property type="entry name" value="P-loop_NTPase"/>
</dbReference>
<dbReference type="EMBL" id="JAAAJA010000271">
    <property type="protein sequence ID" value="KAG0257128.1"/>
    <property type="molecule type" value="Genomic_DNA"/>
</dbReference>
<evidence type="ECO:0000256" key="8">
    <source>
        <dbReference type="ARBA" id="ARBA00022840"/>
    </source>
</evidence>
<dbReference type="OrthoDB" id="448448at2759"/>
<dbReference type="GO" id="GO:0008094">
    <property type="term" value="F:ATP-dependent activity, acting on DNA"/>
    <property type="evidence" value="ECO:0007669"/>
    <property type="project" value="TreeGrafter"/>
</dbReference>
<evidence type="ECO:0000256" key="7">
    <source>
        <dbReference type="ARBA" id="ARBA00022833"/>
    </source>
</evidence>
<dbReference type="SMART" id="SM00487">
    <property type="entry name" value="DEXDc"/>
    <property type="match status" value="1"/>
</dbReference>
<keyword evidence="2" id="KW-0479">Metal-binding</keyword>
<dbReference type="CDD" id="cd16449">
    <property type="entry name" value="RING-HC"/>
    <property type="match status" value="1"/>
</dbReference>
<dbReference type="Gene3D" id="3.40.50.10810">
    <property type="entry name" value="Tandem AAA-ATPase domain"/>
    <property type="match status" value="1"/>
</dbReference>
<dbReference type="SUPFAM" id="SSF57850">
    <property type="entry name" value="RING/U-box"/>
    <property type="match status" value="1"/>
</dbReference>
<dbReference type="Gene3D" id="3.40.50.300">
    <property type="entry name" value="P-loop containing nucleotide triphosphate hydrolases"/>
    <property type="match status" value="1"/>
</dbReference>
<dbReference type="GO" id="GO:0016787">
    <property type="term" value="F:hydrolase activity"/>
    <property type="evidence" value="ECO:0007669"/>
    <property type="project" value="UniProtKB-KW"/>
</dbReference>
<dbReference type="SUPFAM" id="SSF52540">
    <property type="entry name" value="P-loop containing nucleoside triphosphate hydrolases"/>
    <property type="match status" value="2"/>
</dbReference>
<sequence length="1224" mass="136316">MNIAQGIDVETLKTRLNVCQQQLECNSLINTTKRKETLRNEIKLIKLQLAQALGIKDDDDHSDTEQSTDLNEEGSDSMTTRCNHLPSISSLGFIRPSSPFLGNPHAQKESLPEAPPISSMRINDANGSSSASGSGSVFDSEVASVHSALIEAGEGEMGLEALLMEQTQMEQRLADLKRRREEEDEAFARSLQEEESLQGFFQDSDSLSKRAQYTGFSSTFSSSPTPISSSSTSFSSSPSSFVSTPQPVQSKLDRARQERMDAEMAKLFAEAEGSSISFNLAVSPKKQALPENQSTGLALSAPQSKRYYSIFEDKRRKYGGVSDSPTPIATSSASTAMHAPSTTTYMPSPYISSSTFNATPVLGILGSSTTEPKAPGSVPAETMVLGPSNTGAKAPESAPRWGMAPDPLIRSVLPMHSASILNSTQDRKFQPSSIDLTQRCIDLTKQVHEISDDEEGVGSSSTGSSLASKTMMQIGSLIDSSTQLAQWNEYQHRYGIDDFEDEYGYDSENDHSGDIYDSWMHQQTEYWTNRYQPRDSARQMTQAQSETELRELLANIQAAEEEIAPKDRTGTPEGMASNMALLEHQKIGLTWLQKMEEGSNRGGILADDMGLGKTIQSIALIVSRPAGEIDDTVIWDDRDEYNAPPPESKLVKTKATLVVAPVALIYQWEEEIKAKTQPGLVRTLVHHGKSKVADPEILRRYDANEMGYRDPNPNKCKSIGALFKVKFHRVILDEAHLIKNKHTKMSRACTALAATHRLCLTGTPIQNNIDELYSLIRFLNIKPYCDWDQFRDKISTPMKKTRQYGHAMQRVQALMKAICLRRTKTSQVDGKPILQLPDRNVEKVPTPFSIDERAFYTALEDRTKERFNAYVRAGTVMKNYSNILVLLLRLRQACCHPHLIRDFETVREEDAPDAHAHIQQLLDNLLEDIRRRLMDHTLEGPECPICMDIGDEMVILSACGHIYCRVCITAHLSRHVEDEDRKCPECRHLIRKEDFIPVTDFNARFRPAPPDGSVTDPKGKGKAVVKDESEAGAPDKLPGVDVPEALNQWISSSKIDSMIEVVKSVIAKGEKIIVFSQFTSLLDLMETPLREEKIKYLKYDGKMNVDQRNNAVHTMNDDPTYPLMLISLKCGSLGLNLTVANHVVIMDPWWNPGLENQAIDRVHRIGQSKSVFVHRLCIPDTVEDRILLLQEKKKALADGALGEGAVPKLAKLGMQELMYLFRGY</sequence>
<reference evidence="14" key="1">
    <citation type="journal article" date="2020" name="Fungal Divers.">
        <title>Resolving the Mortierellaceae phylogeny through synthesis of multi-gene phylogenetics and phylogenomics.</title>
        <authorList>
            <person name="Vandepol N."/>
            <person name="Liber J."/>
            <person name="Desiro A."/>
            <person name="Na H."/>
            <person name="Kennedy M."/>
            <person name="Barry K."/>
            <person name="Grigoriev I.V."/>
            <person name="Miller A.N."/>
            <person name="O'Donnell K."/>
            <person name="Stajich J.E."/>
            <person name="Bonito G."/>
        </authorList>
    </citation>
    <scope>NUCLEOTIDE SEQUENCE</scope>
    <source>
        <strain evidence="14">KOD948</strain>
    </source>
</reference>
<evidence type="ECO:0000313" key="14">
    <source>
        <dbReference type="EMBL" id="KAG0257128.1"/>
    </source>
</evidence>
<evidence type="ECO:0000256" key="10">
    <source>
        <dbReference type="SAM" id="MobiDB-lite"/>
    </source>
</evidence>
<dbReference type="Pfam" id="PF00176">
    <property type="entry name" value="SNF2-rel_dom"/>
    <property type="match status" value="1"/>
</dbReference>
<dbReference type="PANTHER" id="PTHR45626">
    <property type="entry name" value="TRANSCRIPTION TERMINATION FACTOR 2-RELATED"/>
    <property type="match status" value="1"/>
</dbReference>
<name>A0A9P6U2T2_9FUNG</name>
<comment type="caution">
    <text evidence="14">The sequence shown here is derived from an EMBL/GenBank/DDBJ whole genome shotgun (WGS) entry which is preliminary data.</text>
</comment>
<dbReference type="InterPro" id="IPR038718">
    <property type="entry name" value="SNF2-like_sf"/>
</dbReference>
<feature type="region of interest" description="Disordered" evidence="10">
    <location>
        <begin position="217"/>
        <end position="256"/>
    </location>
</feature>
<dbReference type="SMART" id="SM00184">
    <property type="entry name" value="RING"/>
    <property type="match status" value="1"/>
</dbReference>
<keyword evidence="5" id="KW-0378">Hydrolase</keyword>
<dbReference type="InterPro" id="IPR013083">
    <property type="entry name" value="Znf_RING/FYVE/PHD"/>
</dbReference>
<dbReference type="Proteomes" id="UP000726737">
    <property type="component" value="Unassembled WGS sequence"/>
</dbReference>
<dbReference type="GO" id="GO:0008270">
    <property type="term" value="F:zinc ion binding"/>
    <property type="evidence" value="ECO:0007669"/>
    <property type="project" value="UniProtKB-KW"/>
</dbReference>
<keyword evidence="6" id="KW-0347">Helicase</keyword>
<dbReference type="InterPro" id="IPR018957">
    <property type="entry name" value="Znf_C3HC4_RING-type"/>
</dbReference>
<dbReference type="InterPro" id="IPR000330">
    <property type="entry name" value="SNF2_N"/>
</dbReference>
<dbReference type="CDD" id="cd18008">
    <property type="entry name" value="DEXDc_SHPRH-like"/>
    <property type="match status" value="1"/>
</dbReference>
<feature type="domain" description="RING-type" evidence="11">
    <location>
        <begin position="943"/>
        <end position="987"/>
    </location>
</feature>
<dbReference type="Gene3D" id="3.30.40.10">
    <property type="entry name" value="Zinc/RING finger domain, C3HC4 (zinc finger)"/>
    <property type="match status" value="1"/>
</dbReference>
<dbReference type="InterPro" id="IPR001841">
    <property type="entry name" value="Znf_RING"/>
</dbReference>
<protein>
    <submittedName>
        <fullName evidence="14">Uncharacterized protein</fullName>
    </submittedName>
</protein>
<dbReference type="PANTHER" id="PTHR45626:SF16">
    <property type="entry name" value="ATP-DEPENDENT HELICASE ULS1"/>
    <property type="match status" value="1"/>
</dbReference>
<evidence type="ECO:0000259" key="12">
    <source>
        <dbReference type="PROSITE" id="PS51192"/>
    </source>
</evidence>
<evidence type="ECO:0000256" key="1">
    <source>
        <dbReference type="ARBA" id="ARBA00007025"/>
    </source>
</evidence>
<dbReference type="PROSITE" id="PS00518">
    <property type="entry name" value="ZF_RING_1"/>
    <property type="match status" value="1"/>
</dbReference>
<gene>
    <name evidence="14" type="ORF">BG011_004149</name>
</gene>
<dbReference type="CDD" id="cd18793">
    <property type="entry name" value="SF2_C_SNF"/>
    <property type="match status" value="1"/>
</dbReference>
<dbReference type="GO" id="GO:0005737">
    <property type="term" value="C:cytoplasm"/>
    <property type="evidence" value="ECO:0007669"/>
    <property type="project" value="TreeGrafter"/>
</dbReference>
<feature type="region of interest" description="Disordered" evidence="10">
    <location>
        <begin position="56"/>
        <end position="82"/>
    </location>
</feature>
<dbReference type="SMART" id="SM00490">
    <property type="entry name" value="HELICc"/>
    <property type="match status" value="1"/>
</dbReference>